<sequence>MRIKQTLLLGLLSISLGGTLAKAQETKAYFDQKITEEKKIGYVLDYPKDVKGKLPLIVFLHGSGERGDDLEKAKAHGPFNYKSLLGEPVALLAPQTPLNEWWDTQAVYHLIEDIATRYNIDRSRIYLTGLSMGGWGSWKLANEHPELFAALAPVCAPSDRWMQATIHQYKDLPIKIFHGGNDDIVSPMTSIDMYQKIKRINPNVELIIFPDDNHNSWDSTYSDPAFYRWLLSQRKPQIVSNSKK</sequence>
<dbReference type="Gene3D" id="3.40.50.1820">
    <property type="entry name" value="alpha/beta hydrolase"/>
    <property type="match status" value="1"/>
</dbReference>
<dbReference type="PANTHER" id="PTHR43037">
    <property type="entry name" value="UNNAMED PRODUCT-RELATED"/>
    <property type="match status" value="1"/>
</dbReference>
<keyword evidence="5" id="KW-1185">Reference proteome</keyword>
<evidence type="ECO:0000313" key="4">
    <source>
        <dbReference type="EMBL" id="MBF5026214.1"/>
    </source>
</evidence>
<dbReference type="PANTHER" id="PTHR43037:SF1">
    <property type="entry name" value="BLL1128 PROTEIN"/>
    <property type="match status" value="1"/>
</dbReference>
<feature type="signal peptide" evidence="2">
    <location>
        <begin position="1"/>
        <end position="23"/>
    </location>
</feature>
<gene>
    <name evidence="4" type="ORF">IC612_00180</name>
</gene>
<dbReference type="InterPro" id="IPR029058">
    <property type="entry name" value="AB_hydrolase_fold"/>
</dbReference>
<dbReference type="Pfam" id="PF02230">
    <property type="entry name" value="Abhydrolase_2"/>
    <property type="match status" value="1"/>
</dbReference>
<protein>
    <submittedName>
        <fullName evidence="4">Prolyl oligopeptidase family serine peptidase</fullName>
    </submittedName>
</protein>
<feature type="domain" description="Phospholipase/carboxylesterase/thioesterase" evidence="3">
    <location>
        <begin position="116"/>
        <end position="219"/>
    </location>
</feature>
<dbReference type="InterPro" id="IPR050955">
    <property type="entry name" value="Plant_Biomass_Hydrol_Est"/>
</dbReference>
<proteinExistence type="predicted"/>
<feature type="chain" id="PRO_5036837435" evidence="2">
    <location>
        <begin position="24"/>
        <end position="244"/>
    </location>
</feature>
<evidence type="ECO:0000259" key="3">
    <source>
        <dbReference type="Pfam" id="PF02230"/>
    </source>
</evidence>
<name>A0A931EA68_9FLAO</name>
<dbReference type="SUPFAM" id="SSF53474">
    <property type="entry name" value="alpha/beta-Hydrolases"/>
    <property type="match status" value="1"/>
</dbReference>
<dbReference type="GO" id="GO:0016787">
    <property type="term" value="F:hydrolase activity"/>
    <property type="evidence" value="ECO:0007669"/>
    <property type="project" value="InterPro"/>
</dbReference>
<reference evidence="4" key="1">
    <citation type="submission" date="2020-11" db="EMBL/GenBank/DDBJ databases">
        <title>Genome seq and assembly of Planobacterium sp.</title>
        <authorList>
            <person name="Chhetri G."/>
        </authorList>
    </citation>
    <scope>NUCLEOTIDE SEQUENCE</scope>
    <source>
        <strain evidence="4">GCR5</strain>
    </source>
</reference>
<organism evidence="4 5">
    <name type="scientific">Planobacterium oryzisoli</name>
    <dbReference type="NCBI Taxonomy" id="2771435"/>
    <lineage>
        <taxon>Bacteria</taxon>
        <taxon>Pseudomonadati</taxon>
        <taxon>Bacteroidota</taxon>
        <taxon>Flavobacteriia</taxon>
        <taxon>Flavobacteriales</taxon>
        <taxon>Weeksellaceae</taxon>
        <taxon>Chryseobacterium group</taxon>
        <taxon>Chryseobacterium</taxon>
    </lineage>
</organism>
<dbReference type="AlphaFoldDB" id="A0A931EA68"/>
<evidence type="ECO:0000313" key="5">
    <source>
        <dbReference type="Proteomes" id="UP000694480"/>
    </source>
</evidence>
<accession>A0A931EA68</accession>
<dbReference type="InterPro" id="IPR003140">
    <property type="entry name" value="PLipase/COase/thioEstase"/>
</dbReference>
<evidence type="ECO:0000256" key="2">
    <source>
        <dbReference type="SAM" id="SignalP"/>
    </source>
</evidence>
<keyword evidence="1 2" id="KW-0732">Signal</keyword>
<evidence type="ECO:0000256" key="1">
    <source>
        <dbReference type="ARBA" id="ARBA00022729"/>
    </source>
</evidence>
<comment type="caution">
    <text evidence="4">The sequence shown here is derived from an EMBL/GenBank/DDBJ whole genome shotgun (WGS) entry which is preliminary data.</text>
</comment>
<dbReference type="EMBL" id="JADKYY010000001">
    <property type="protein sequence ID" value="MBF5026214.1"/>
    <property type="molecule type" value="Genomic_DNA"/>
</dbReference>
<dbReference type="Proteomes" id="UP000694480">
    <property type="component" value="Unassembled WGS sequence"/>
</dbReference>